<feature type="compositionally biased region" description="Basic and acidic residues" evidence="1">
    <location>
        <begin position="12"/>
        <end position="26"/>
    </location>
</feature>
<feature type="compositionally biased region" description="Acidic residues" evidence="1">
    <location>
        <begin position="41"/>
        <end position="53"/>
    </location>
</feature>
<proteinExistence type="predicted"/>
<sequence>MSSSSQEVNWGRQRERRPPSQRDHSPGKGPEGGFQVKLSDSDDLSEDELEDDDTKSQSCISEIDTDSEITGGSTSTKSGLDKRYQKAWYAAKELVDSEQRYVEKLRLLGDVS</sequence>
<reference evidence="3" key="1">
    <citation type="submission" date="2016-11" db="UniProtKB">
        <authorList>
            <consortium name="WormBaseParasite"/>
        </authorList>
    </citation>
    <scope>IDENTIFICATION</scope>
</reference>
<evidence type="ECO:0000313" key="2">
    <source>
        <dbReference type="Proteomes" id="UP000095282"/>
    </source>
</evidence>
<evidence type="ECO:0000256" key="1">
    <source>
        <dbReference type="SAM" id="MobiDB-lite"/>
    </source>
</evidence>
<dbReference type="STRING" id="1561998.A0A1I7UTT2"/>
<dbReference type="InterPro" id="IPR035899">
    <property type="entry name" value="DBL_dom_sf"/>
</dbReference>
<organism evidence="2 3">
    <name type="scientific">Caenorhabditis tropicalis</name>
    <dbReference type="NCBI Taxonomy" id="1561998"/>
    <lineage>
        <taxon>Eukaryota</taxon>
        <taxon>Metazoa</taxon>
        <taxon>Ecdysozoa</taxon>
        <taxon>Nematoda</taxon>
        <taxon>Chromadorea</taxon>
        <taxon>Rhabditida</taxon>
        <taxon>Rhabditina</taxon>
        <taxon>Rhabditomorpha</taxon>
        <taxon>Rhabditoidea</taxon>
        <taxon>Rhabditidae</taxon>
        <taxon>Peloderinae</taxon>
        <taxon>Caenorhabditis</taxon>
    </lineage>
</organism>
<evidence type="ECO:0000313" key="3">
    <source>
        <dbReference type="WBParaSite" id="Csp11.Scaffold630.g19279.t1"/>
    </source>
</evidence>
<keyword evidence="2" id="KW-1185">Reference proteome</keyword>
<name>A0A1I7UTT2_9PELO</name>
<protein>
    <submittedName>
        <fullName evidence="3">DH domain-containing protein</fullName>
    </submittedName>
</protein>
<dbReference type="eggNOG" id="KOG4424">
    <property type="taxonomic scope" value="Eukaryota"/>
</dbReference>
<dbReference type="AlphaFoldDB" id="A0A1I7UTT2"/>
<feature type="compositionally biased region" description="Polar residues" evidence="1">
    <location>
        <begin position="68"/>
        <end position="78"/>
    </location>
</feature>
<accession>A0A1I7UTT2</accession>
<dbReference type="SUPFAM" id="SSF48065">
    <property type="entry name" value="DBL homology domain (DH-domain)"/>
    <property type="match status" value="1"/>
</dbReference>
<dbReference type="Proteomes" id="UP000095282">
    <property type="component" value="Unplaced"/>
</dbReference>
<feature type="region of interest" description="Disordered" evidence="1">
    <location>
        <begin position="1"/>
        <end position="81"/>
    </location>
</feature>
<dbReference type="WBParaSite" id="Csp11.Scaffold630.g19279.t1">
    <property type="protein sequence ID" value="Csp11.Scaffold630.g19279.t1"/>
    <property type="gene ID" value="Csp11.Scaffold630.g19279"/>
</dbReference>